<dbReference type="InterPro" id="IPR000741">
    <property type="entry name" value="FBA_I"/>
</dbReference>
<accession>A0A1F5Q964</accession>
<evidence type="ECO:0000256" key="1">
    <source>
        <dbReference type="ARBA" id="ARBA00000441"/>
    </source>
</evidence>
<dbReference type="InterPro" id="IPR013785">
    <property type="entry name" value="Aldolase_TIM"/>
</dbReference>
<dbReference type="PANTHER" id="PTHR11627">
    <property type="entry name" value="FRUCTOSE-BISPHOSPHATE ALDOLASE"/>
    <property type="match status" value="1"/>
</dbReference>
<evidence type="ECO:0000256" key="8">
    <source>
        <dbReference type="ARBA" id="ARBA00072515"/>
    </source>
</evidence>
<dbReference type="Proteomes" id="UP000177235">
    <property type="component" value="Unassembled WGS sequence"/>
</dbReference>
<evidence type="ECO:0000256" key="5">
    <source>
        <dbReference type="ARBA" id="ARBA00023152"/>
    </source>
</evidence>
<comment type="catalytic activity">
    <reaction evidence="1">
        <text>beta-D-fructose 1,6-bisphosphate = D-glyceraldehyde 3-phosphate + dihydroxyacetone phosphate</text>
        <dbReference type="Rhea" id="RHEA:14729"/>
        <dbReference type="ChEBI" id="CHEBI:32966"/>
        <dbReference type="ChEBI" id="CHEBI:57642"/>
        <dbReference type="ChEBI" id="CHEBI:59776"/>
        <dbReference type="EC" id="4.1.2.13"/>
    </reaction>
</comment>
<dbReference type="Gene3D" id="3.20.20.70">
    <property type="entry name" value="Aldolase class I"/>
    <property type="match status" value="1"/>
</dbReference>
<dbReference type="GO" id="GO:0004332">
    <property type="term" value="F:fructose-bisphosphate aldolase activity"/>
    <property type="evidence" value="ECO:0007669"/>
    <property type="project" value="UniProtKB-EC"/>
</dbReference>
<evidence type="ECO:0000256" key="2">
    <source>
        <dbReference type="ARBA" id="ARBA00004714"/>
    </source>
</evidence>
<dbReference type="SUPFAM" id="SSF51569">
    <property type="entry name" value="Aldolase"/>
    <property type="match status" value="1"/>
</dbReference>
<organism evidence="9 10">
    <name type="scientific">Candidatus Doudnabacteria bacterium RIFCSPLOWO2_02_FULL_48_13</name>
    <dbReference type="NCBI Taxonomy" id="1817845"/>
    <lineage>
        <taxon>Bacteria</taxon>
        <taxon>Candidatus Doudnaibacteriota</taxon>
    </lineage>
</organism>
<sequence length="342" mass="37443">MDQDKIAELNKIAKQMVAPGKGILAADESMKSIEKKFTKINLESTEENRRAYRDMFFTTPGMEEFISGVILFDETIRQKTADGTPFVELLQSKGVLPGIKVDGGLEPMADSPDEKVTKGLDGLAERFAEYAKLGAKFSKWRAELSVSDILPTDNCIQENNKRLAEYAKLSQEAGIVPMVEPEVMMNGENTIERCTEVSEKVLTSLFEELKKAGVALEGTILKTNMSIPGQKSGQTAAPEQIAEATLRVYNKTVPKNIPGIVFLSGGQSSIEATANLNAVSQAGSQPWPISFSYGRALQDDALMIWQGKPANVTDAQKAFYKRARLNSLAVQGKYSSEMENEA</sequence>
<dbReference type="AlphaFoldDB" id="A0A1F5Q964"/>
<comment type="pathway">
    <text evidence="2">Carbohydrate degradation; glycolysis; D-glyceraldehyde 3-phosphate and glycerone phosphate from D-glucose: step 4/4.</text>
</comment>
<reference evidence="9 10" key="1">
    <citation type="journal article" date="2016" name="Nat. Commun.">
        <title>Thousands of microbial genomes shed light on interconnected biogeochemical processes in an aquifer system.</title>
        <authorList>
            <person name="Anantharaman K."/>
            <person name="Brown C.T."/>
            <person name="Hug L.A."/>
            <person name="Sharon I."/>
            <person name="Castelle C.J."/>
            <person name="Probst A.J."/>
            <person name="Thomas B.C."/>
            <person name="Singh A."/>
            <person name="Wilkins M.J."/>
            <person name="Karaoz U."/>
            <person name="Brodie E.L."/>
            <person name="Williams K.H."/>
            <person name="Hubbard S.S."/>
            <person name="Banfield J.F."/>
        </authorList>
    </citation>
    <scope>NUCLEOTIDE SEQUENCE [LARGE SCALE GENOMIC DNA]</scope>
</reference>
<name>A0A1F5Q964_9BACT</name>
<evidence type="ECO:0000256" key="6">
    <source>
        <dbReference type="ARBA" id="ARBA00023239"/>
    </source>
</evidence>
<dbReference type="FunFam" id="3.20.20.70:FF:000140">
    <property type="entry name" value="Fructose-bisphosphate aldolase"/>
    <property type="match status" value="1"/>
</dbReference>
<protein>
    <recommendedName>
        <fullName evidence="8">Probable fructose-bisphosphate aldolase class 1</fullName>
        <ecNumber evidence="4">4.1.2.13</ecNumber>
    </recommendedName>
    <alternativeName>
        <fullName evidence="7">Fructose-bisphosphate aldolase class I</fullName>
    </alternativeName>
</protein>
<comment type="similarity">
    <text evidence="3">Belongs to the class I fructose-bisphosphate aldolase family.</text>
</comment>
<dbReference type="UniPathway" id="UPA00109">
    <property type="reaction ID" value="UER00183"/>
</dbReference>
<dbReference type="Pfam" id="PF00274">
    <property type="entry name" value="Glycolytic"/>
    <property type="match status" value="1"/>
</dbReference>
<evidence type="ECO:0000256" key="7">
    <source>
        <dbReference type="ARBA" id="ARBA00029799"/>
    </source>
</evidence>
<evidence type="ECO:0000256" key="3">
    <source>
        <dbReference type="ARBA" id="ARBA00010387"/>
    </source>
</evidence>
<gene>
    <name evidence="9" type="ORF">A3J05_04300</name>
</gene>
<keyword evidence="6" id="KW-0456">Lyase</keyword>
<dbReference type="NCBIfam" id="NF033379">
    <property type="entry name" value="FrucBisAld_I"/>
    <property type="match status" value="1"/>
</dbReference>
<evidence type="ECO:0000313" key="9">
    <source>
        <dbReference type="EMBL" id="OGE98657.1"/>
    </source>
</evidence>
<proteinExistence type="inferred from homology"/>
<keyword evidence="5" id="KW-0324">Glycolysis</keyword>
<dbReference type="EMBL" id="MFFF01000027">
    <property type="protein sequence ID" value="OGE98657.1"/>
    <property type="molecule type" value="Genomic_DNA"/>
</dbReference>
<dbReference type="GO" id="GO:0006096">
    <property type="term" value="P:glycolytic process"/>
    <property type="evidence" value="ECO:0007669"/>
    <property type="project" value="UniProtKB-UniPathway"/>
</dbReference>
<evidence type="ECO:0000313" key="10">
    <source>
        <dbReference type="Proteomes" id="UP000177235"/>
    </source>
</evidence>
<comment type="caution">
    <text evidence="9">The sequence shown here is derived from an EMBL/GenBank/DDBJ whole genome shotgun (WGS) entry which is preliminary data.</text>
</comment>
<dbReference type="EC" id="4.1.2.13" evidence="4"/>
<evidence type="ECO:0000256" key="4">
    <source>
        <dbReference type="ARBA" id="ARBA00013068"/>
    </source>
</evidence>